<dbReference type="RefSeq" id="WP_188488845.1">
    <property type="nucleotide sequence ID" value="NZ_BMCS01000001.1"/>
</dbReference>
<comment type="caution">
    <text evidence="1">The sequence shown here is derived from an EMBL/GenBank/DDBJ whole genome shotgun (WGS) entry which is preliminary data.</text>
</comment>
<name>A0ABQ1UMI7_9NOCA</name>
<organism evidence="1 2">
    <name type="scientific">Williamsia phyllosphaerae</name>
    <dbReference type="NCBI Taxonomy" id="885042"/>
    <lineage>
        <taxon>Bacteria</taxon>
        <taxon>Bacillati</taxon>
        <taxon>Actinomycetota</taxon>
        <taxon>Actinomycetes</taxon>
        <taxon>Mycobacteriales</taxon>
        <taxon>Nocardiaceae</taxon>
        <taxon>Williamsia</taxon>
    </lineage>
</organism>
<evidence type="ECO:0008006" key="3">
    <source>
        <dbReference type="Google" id="ProtNLM"/>
    </source>
</evidence>
<protein>
    <recommendedName>
        <fullName evidence="3">Scramblase</fullName>
    </recommendedName>
</protein>
<gene>
    <name evidence="1" type="ORF">GCM10007298_17870</name>
</gene>
<evidence type="ECO:0000313" key="2">
    <source>
        <dbReference type="Proteomes" id="UP000632454"/>
    </source>
</evidence>
<keyword evidence="2" id="KW-1185">Reference proteome</keyword>
<sequence>MPQQTSTVTGRTRERRIGRFGRRAHLVTFLHSTEHMAEIRGTDPVGNEYPLLTLGAHESTLRRTRADVNWTDGRRCIEIGEGRPFRPWDPHRVIDAQGRDVATLKTSFWSGCVRTRWNVHAPDGSPLFTITEPLRDGLIHRVLLGPVRSLVGDAADLDDNPTVIVVGAVAAVLCSPVLLFKRRGRLIIRDANGVRVGVMEYRIRHLDPRRDITIDLDADTVARTDPRVLIASTLGLLLAYWR</sequence>
<evidence type="ECO:0000313" key="1">
    <source>
        <dbReference type="EMBL" id="GGF22366.1"/>
    </source>
</evidence>
<proteinExistence type="predicted"/>
<dbReference type="Proteomes" id="UP000632454">
    <property type="component" value="Unassembled WGS sequence"/>
</dbReference>
<accession>A0ABQ1UMI7</accession>
<reference evidence="2" key="1">
    <citation type="journal article" date="2019" name="Int. J. Syst. Evol. Microbiol.">
        <title>The Global Catalogue of Microorganisms (GCM) 10K type strain sequencing project: providing services to taxonomists for standard genome sequencing and annotation.</title>
        <authorList>
            <consortium name="The Broad Institute Genomics Platform"/>
            <consortium name="The Broad Institute Genome Sequencing Center for Infectious Disease"/>
            <person name="Wu L."/>
            <person name="Ma J."/>
        </authorList>
    </citation>
    <scope>NUCLEOTIDE SEQUENCE [LARGE SCALE GENOMIC DNA]</scope>
    <source>
        <strain evidence="2">CCM 7855</strain>
    </source>
</reference>
<dbReference type="EMBL" id="BMCS01000001">
    <property type="protein sequence ID" value="GGF22366.1"/>
    <property type="molecule type" value="Genomic_DNA"/>
</dbReference>